<dbReference type="AlphaFoldDB" id="A0A1W1Z8U1"/>
<proteinExistence type="predicted"/>
<dbReference type="STRING" id="1938817.SAMN06296008_104186"/>
<dbReference type="Proteomes" id="UP000192708">
    <property type="component" value="Unassembled WGS sequence"/>
</dbReference>
<protein>
    <submittedName>
        <fullName evidence="1">Uncharacterized protein</fullName>
    </submittedName>
</protein>
<dbReference type="RefSeq" id="WP_159460827.1">
    <property type="nucleotide sequence ID" value="NZ_FWXJ01000004.1"/>
</dbReference>
<gene>
    <name evidence="1" type="ORF">SAMN06296008_104186</name>
</gene>
<accession>A0A1W1Z8U1</accession>
<name>A0A1W1Z8U1_9BURK</name>
<evidence type="ECO:0000313" key="1">
    <source>
        <dbReference type="EMBL" id="SMC44601.1"/>
    </source>
</evidence>
<dbReference type="EMBL" id="FWXJ01000004">
    <property type="protein sequence ID" value="SMC44601.1"/>
    <property type="molecule type" value="Genomic_DNA"/>
</dbReference>
<reference evidence="1 2" key="1">
    <citation type="submission" date="2017-04" db="EMBL/GenBank/DDBJ databases">
        <authorList>
            <person name="Afonso C.L."/>
            <person name="Miller P.J."/>
            <person name="Scott M.A."/>
            <person name="Spackman E."/>
            <person name="Goraichik I."/>
            <person name="Dimitrov K.M."/>
            <person name="Suarez D.L."/>
            <person name="Swayne D.E."/>
        </authorList>
    </citation>
    <scope>NUCLEOTIDE SEQUENCE [LARGE SCALE GENOMIC DNA]</scope>
    <source>
        <strain evidence="1 2">VK13</strain>
    </source>
</reference>
<sequence>MKQPTDTIKMTEKLLNDELISTKLFDNYNFQYVFTKEIQRQVKSETQDCQINPE</sequence>
<keyword evidence="2" id="KW-1185">Reference proteome</keyword>
<evidence type="ECO:0000313" key="2">
    <source>
        <dbReference type="Proteomes" id="UP000192708"/>
    </source>
</evidence>
<organism evidence="1 2">
    <name type="scientific">Polynucleobacter kasalickyi</name>
    <dbReference type="NCBI Taxonomy" id="1938817"/>
    <lineage>
        <taxon>Bacteria</taxon>
        <taxon>Pseudomonadati</taxon>
        <taxon>Pseudomonadota</taxon>
        <taxon>Betaproteobacteria</taxon>
        <taxon>Burkholderiales</taxon>
        <taxon>Burkholderiaceae</taxon>
        <taxon>Polynucleobacter</taxon>
    </lineage>
</organism>